<evidence type="ECO:0008006" key="4">
    <source>
        <dbReference type="Google" id="ProtNLM"/>
    </source>
</evidence>
<accession>A0AAV4WB71</accession>
<dbReference type="Proteomes" id="UP001054837">
    <property type="component" value="Unassembled WGS sequence"/>
</dbReference>
<feature type="region of interest" description="Disordered" evidence="1">
    <location>
        <begin position="63"/>
        <end position="86"/>
    </location>
</feature>
<proteinExistence type="predicted"/>
<name>A0AAV4WB71_9ARAC</name>
<dbReference type="AlphaFoldDB" id="A0AAV4WB71"/>
<evidence type="ECO:0000256" key="1">
    <source>
        <dbReference type="SAM" id="MobiDB-lite"/>
    </source>
</evidence>
<sequence>MSPPVLISAIITGSDALSVSVLAPLTSAKDRAGPNVWGPGVVITSPCLCSKGGDGYAECLISGKGKGSNPLLESFPENRSSTRDHT</sequence>
<evidence type="ECO:0000313" key="2">
    <source>
        <dbReference type="EMBL" id="GIY80200.1"/>
    </source>
</evidence>
<dbReference type="EMBL" id="BPLQ01014490">
    <property type="protein sequence ID" value="GIY80200.1"/>
    <property type="molecule type" value="Genomic_DNA"/>
</dbReference>
<reference evidence="2 3" key="1">
    <citation type="submission" date="2021-06" db="EMBL/GenBank/DDBJ databases">
        <title>Caerostris darwini draft genome.</title>
        <authorList>
            <person name="Kono N."/>
            <person name="Arakawa K."/>
        </authorList>
    </citation>
    <scope>NUCLEOTIDE SEQUENCE [LARGE SCALE GENOMIC DNA]</scope>
</reference>
<gene>
    <name evidence="2" type="ORF">CDAR_18891</name>
</gene>
<protein>
    <recommendedName>
        <fullName evidence="4">Secreted protein</fullName>
    </recommendedName>
</protein>
<evidence type="ECO:0000313" key="3">
    <source>
        <dbReference type="Proteomes" id="UP001054837"/>
    </source>
</evidence>
<keyword evidence="3" id="KW-1185">Reference proteome</keyword>
<organism evidence="2 3">
    <name type="scientific">Caerostris darwini</name>
    <dbReference type="NCBI Taxonomy" id="1538125"/>
    <lineage>
        <taxon>Eukaryota</taxon>
        <taxon>Metazoa</taxon>
        <taxon>Ecdysozoa</taxon>
        <taxon>Arthropoda</taxon>
        <taxon>Chelicerata</taxon>
        <taxon>Arachnida</taxon>
        <taxon>Araneae</taxon>
        <taxon>Araneomorphae</taxon>
        <taxon>Entelegynae</taxon>
        <taxon>Araneoidea</taxon>
        <taxon>Araneidae</taxon>
        <taxon>Caerostris</taxon>
    </lineage>
</organism>
<comment type="caution">
    <text evidence="2">The sequence shown here is derived from an EMBL/GenBank/DDBJ whole genome shotgun (WGS) entry which is preliminary data.</text>
</comment>